<dbReference type="AlphaFoldDB" id="A0A165MZ80"/>
<proteinExistence type="predicted"/>
<dbReference type="InterPro" id="IPR001810">
    <property type="entry name" value="F-box_dom"/>
</dbReference>
<sequence length="591" mass="64629">MSSLFRLPRRSHHDHLKDAHHLAPLSSPSLAGSFTESVRERRLSAISFISEKLATKPKLRWPRPSARGLAGGIGHTVDFPRTYSRESTPSPTGSLEDIQIPVGLGRRASESGLQPPETPTQQSVILIAPANDLRNRTQSAPSTTVSRAVKRKSVPLLSDMEGIRMDGLAIKRMPPELLAAVFSFSPRRDVLSLLRVSKAFSAAAVRALYGRLDLRSFSPERVDRCVGLLASNRDFASYVRHFACSTLPPPDGAAAAALSTVAFAIAFTNMHALESLTLPEYDARFLTHVSFRLKRLRIMSEFLAPEDWRAFWAWLARQPDLTSLSFPHLLQNATECSLLEPPPSAEAHDAGLDTLAEDTTVPASLYLPSHILPRLAHFHGPASLVAAVVPGRPVRSVTLHVHTTLYDGLKPSAIMGALTRSRAGLVRLAVSVSLTQVDARTLERVFMSAGAALGSQLETLAVEWVLDDEVLYRQLTGVLPRFRTLHTLRLRRRKVELPRKLAKALNAFPSPPDSPLEPAGPTSAQADIPPPRAQERGHLAMWSKQCPTLRAVLFLSGAEWRCGTGARGAAYALPGEKPYRPGFGFMGFVHL</sequence>
<accession>A0A165MZ80</accession>
<dbReference type="SUPFAM" id="SSF81383">
    <property type="entry name" value="F-box domain"/>
    <property type="match status" value="1"/>
</dbReference>
<dbReference type="PROSITE" id="PS50181">
    <property type="entry name" value="FBOX"/>
    <property type="match status" value="1"/>
</dbReference>
<evidence type="ECO:0000313" key="3">
    <source>
        <dbReference type="EMBL" id="KZT66306.1"/>
    </source>
</evidence>
<name>A0A165MZ80_9APHY</name>
<dbReference type="Proteomes" id="UP000076727">
    <property type="component" value="Unassembled WGS sequence"/>
</dbReference>
<feature type="region of interest" description="Disordered" evidence="1">
    <location>
        <begin position="77"/>
        <end position="97"/>
    </location>
</feature>
<dbReference type="EMBL" id="KV429091">
    <property type="protein sequence ID" value="KZT66306.1"/>
    <property type="molecule type" value="Genomic_DNA"/>
</dbReference>
<gene>
    <name evidence="3" type="ORF">DAEQUDRAFT_695826</name>
</gene>
<feature type="region of interest" description="Disordered" evidence="1">
    <location>
        <begin position="506"/>
        <end position="531"/>
    </location>
</feature>
<feature type="region of interest" description="Disordered" evidence="1">
    <location>
        <begin position="1"/>
        <end position="31"/>
    </location>
</feature>
<evidence type="ECO:0000259" key="2">
    <source>
        <dbReference type="PROSITE" id="PS50181"/>
    </source>
</evidence>
<reference evidence="3 4" key="1">
    <citation type="journal article" date="2016" name="Mol. Biol. Evol.">
        <title>Comparative Genomics of Early-Diverging Mushroom-Forming Fungi Provides Insights into the Origins of Lignocellulose Decay Capabilities.</title>
        <authorList>
            <person name="Nagy L.G."/>
            <person name="Riley R."/>
            <person name="Tritt A."/>
            <person name="Adam C."/>
            <person name="Daum C."/>
            <person name="Floudas D."/>
            <person name="Sun H."/>
            <person name="Yadav J.S."/>
            <person name="Pangilinan J."/>
            <person name="Larsson K.H."/>
            <person name="Matsuura K."/>
            <person name="Barry K."/>
            <person name="Labutti K."/>
            <person name="Kuo R."/>
            <person name="Ohm R.A."/>
            <person name="Bhattacharya S.S."/>
            <person name="Shirouzu T."/>
            <person name="Yoshinaga Y."/>
            <person name="Martin F.M."/>
            <person name="Grigoriev I.V."/>
            <person name="Hibbett D.S."/>
        </authorList>
    </citation>
    <scope>NUCLEOTIDE SEQUENCE [LARGE SCALE GENOMIC DNA]</scope>
    <source>
        <strain evidence="3 4">L-15889</strain>
    </source>
</reference>
<feature type="compositionally biased region" description="Low complexity" evidence="1">
    <location>
        <begin position="22"/>
        <end position="31"/>
    </location>
</feature>
<dbReference type="STRING" id="1314783.A0A165MZ80"/>
<keyword evidence="4" id="KW-1185">Reference proteome</keyword>
<evidence type="ECO:0000313" key="4">
    <source>
        <dbReference type="Proteomes" id="UP000076727"/>
    </source>
</evidence>
<dbReference type="InterPro" id="IPR036047">
    <property type="entry name" value="F-box-like_dom_sf"/>
</dbReference>
<protein>
    <recommendedName>
        <fullName evidence="2">F-box domain-containing protein</fullName>
    </recommendedName>
</protein>
<feature type="domain" description="F-box" evidence="2">
    <location>
        <begin position="167"/>
        <end position="212"/>
    </location>
</feature>
<dbReference type="Pfam" id="PF12937">
    <property type="entry name" value="F-box-like"/>
    <property type="match status" value="1"/>
</dbReference>
<organism evidence="3 4">
    <name type="scientific">Daedalea quercina L-15889</name>
    <dbReference type="NCBI Taxonomy" id="1314783"/>
    <lineage>
        <taxon>Eukaryota</taxon>
        <taxon>Fungi</taxon>
        <taxon>Dikarya</taxon>
        <taxon>Basidiomycota</taxon>
        <taxon>Agaricomycotina</taxon>
        <taxon>Agaricomycetes</taxon>
        <taxon>Polyporales</taxon>
        <taxon>Fomitopsis</taxon>
    </lineage>
</organism>
<evidence type="ECO:0000256" key="1">
    <source>
        <dbReference type="SAM" id="MobiDB-lite"/>
    </source>
</evidence>
<dbReference type="OrthoDB" id="3259156at2759"/>